<gene>
    <name evidence="2" type="ORF">ACFQWB_03010</name>
</gene>
<evidence type="ECO:0000259" key="1">
    <source>
        <dbReference type="Pfam" id="PF13524"/>
    </source>
</evidence>
<keyword evidence="2" id="KW-0328">Glycosyltransferase</keyword>
<name>A0ABW2UYE8_9BACL</name>
<organism evidence="2 3">
    <name type="scientific">Paenibacillus thermoaerophilus</name>
    <dbReference type="NCBI Taxonomy" id="1215385"/>
    <lineage>
        <taxon>Bacteria</taxon>
        <taxon>Bacillati</taxon>
        <taxon>Bacillota</taxon>
        <taxon>Bacilli</taxon>
        <taxon>Bacillales</taxon>
        <taxon>Paenibacillaceae</taxon>
        <taxon>Paenibacillus</taxon>
    </lineage>
</organism>
<sequence>MARNMRPSASLARYHRAGREAGYAEGLAAGYHLGRCEAVNRQISGLPERRWDVKIMYVTSGKWYPYKPIDDAIARGLLPIVREVSCFRWRIPTRGYPKQDLVGAVLRERPDLVICLDGIAMDLKQIDRIRSAGFRTAVWLTDDPYFTDVTSKIALHFDYVFTLELNCVEFYKQIGCPQVHYLPLAADTAMFRPRRVEPGLRRDVSFIGSGYWNRVRAIDAVSPYLAAKRVRFVGQWWNRLRSYKRFARDIELNRWLLPQDTAAAYNGSKIVLNIHRAHDDASYNNNRLLIPAVSPNPRTFEIAACGAFQLTDVREDIVRFYVPGEEIVTYQSPEDMVAKIEYYLTHESERREIAIRALRKTLEQHTYPKRLAELLRTVFGD</sequence>
<evidence type="ECO:0000313" key="3">
    <source>
        <dbReference type="Proteomes" id="UP001596528"/>
    </source>
</evidence>
<reference evidence="3" key="1">
    <citation type="journal article" date="2019" name="Int. J. Syst. Evol. Microbiol.">
        <title>The Global Catalogue of Microorganisms (GCM) 10K type strain sequencing project: providing services to taxonomists for standard genome sequencing and annotation.</title>
        <authorList>
            <consortium name="The Broad Institute Genomics Platform"/>
            <consortium name="The Broad Institute Genome Sequencing Center for Infectious Disease"/>
            <person name="Wu L."/>
            <person name="Ma J."/>
        </authorList>
    </citation>
    <scope>NUCLEOTIDE SEQUENCE [LARGE SCALE GENOMIC DNA]</scope>
    <source>
        <strain evidence="3">JCM 18657</strain>
    </source>
</reference>
<accession>A0ABW2UYE8</accession>
<keyword evidence="2" id="KW-0808">Transferase</keyword>
<dbReference type="InterPro" id="IPR055259">
    <property type="entry name" value="YkvP/CgeB_Glyco_trans-like"/>
</dbReference>
<dbReference type="Proteomes" id="UP001596528">
    <property type="component" value="Unassembled WGS sequence"/>
</dbReference>
<evidence type="ECO:0000313" key="2">
    <source>
        <dbReference type="EMBL" id="MFC7748917.1"/>
    </source>
</evidence>
<protein>
    <submittedName>
        <fullName evidence="2">Glycosyltransferase</fullName>
        <ecNumber evidence="2">2.4.-.-</ecNumber>
    </submittedName>
</protein>
<comment type="caution">
    <text evidence="2">The sequence shown here is derived from an EMBL/GenBank/DDBJ whole genome shotgun (WGS) entry which is preliminary data.</text>
</comment>
<dbReference type="GO" id="GO:0016757">
    <property type="term" value="F:glycosyltransferase activity"/>
    <property type="evidence" value="ECO:0007669"/>
    <property type="project" value="UniProtKB-KW"/>
</dbReference>
<dbReference type="Pfam" id="PF13524">
    <property type="entry name" value="Glyco_trans_1_2"/>
    <property type="match status" value="1"/>
</dbReference>
<proteinExistence type="predicted"/>
<feature type="domain" description="Spore protein YkvP/CgeB glycosyl transferase-like" evidence="1">
    <location>
        <begin position="227"/>
        <end position="375"/>
    </location>
</feature>
<dbReference type="RefSeq" id="WP_379252316.1">
    <property type="nucleotide sequence ID" value="NZ_JBHTGQ010000004.1"/>
</dbReference>
<keyword evidence="3" id="KW-1185">Reference proteome</keyword>
<dbReference type="EC" id="2.4.-.-" evidence="2"/>
<dbReference type="EMBL" id="JBHTGQ010000004">
    <property type="protein sequence ID" value="MFC7748917.1"/>
    <property type="molecule type" value="Genomic_DNA"/>
</dbReference>